<organism evidence="10 11">
    <name type="scientific">Helicobacter ibis</name>
    <dbReference type="NCBI Taxonomy" id="2962633"/>
    <lineage>
        <taxon>Bacteria</taxon>
        <taxon>Pseudomonadati</taxon>
        <taxon>Campylobacterota</taxon>
        <taxon>Epsilonproteobacteria</taxon>
        <taxon>Campylobacterales</taxon>
        <taxon>Helicobacteraceae</taxon>
        <taxon>Helicobacter</taxon>
    </lineage>
</organism>
<dbReference type="Pfam" id="PF00271">
    <property type="entry name" value="Helicase_C"/>
    <property type="match status" value="1"/>
</dbReference>
<dbReference type="PANTHER" id="PTHR47964">
    <property type="entry name" value="ATP-DEPENDENT DNA HELICASE HOMOLOG RECG, CHLOROPLASTIC"/>
    <property type="match status" value="1"/>
</dbReference>
<dbReference type="GO" id="GO:0003678">
    <property type="term" value="F:DNA helicase activity"/>
    <property type="evidence" value="ECO:0007669"/>
    <property type="project" value="UniProtKB-EC"/>
</dbReference>
<evidence type="ECO:0000256" key="7">
    <source>
        <dbReference type="ARBA" id="ARBA00023204"/>
    </source>
</evidence>
<dbReference type="SUPFAM" id="SSF50249">
    <property type="entry name" value="Nucleic acid-binding proteins"/>
    <property type="match status" value="1"/>
</dbReference>
<dbReference type="PANTHER" id="PTHR47964:SF1">
    <property type="entry name" value="ATP-DEPENDENT DNA HELICASE HOMOLOG RECG, CHLOROPLASTIC"/>
    <property type="match status" value="1"/>
</dbReference>
<dbReference type="RefSeq" id="WP_271021843.1">
    <property type="nucleotide sequence ID" value="NZ_JAQHXR010000004.1"/>
</dbReference>
<gene>
    <name evidence="10" type="primary">recG</name>
    <name evidence="10" type="ORF">PF021_07385</name>
</gene>
<evidence type="ECO:0000256" key="3">
    <source>
        <dbReference type="ARBA" id="ARBA00022801"/>
    </source>
</evidence>
<reference evidence="10 11" key="1">
    <citation type="submission" date="2023-01" db="EMBL/GenBank/DDBJ databases">
        <title>Description of Helicobacter ibis sp. nov. isolated from faecal droppings of black-faced ibis (Theristicus melanopis).</title>
        <authorList>
            <person name="Lopez-Cantillo M."/>
            <person name="Vidal-Veuthey B."/>
            <person name="Mella A."/>
            <person name="De La Haba R."/>
            <person name="Collado L."/>
        </authorList>
    </citation>
    <scope>NUCLEOTIDE SEQUENCE [LARGE SCALE GENOMIC DNA]</scope>
    <source>
        <strain evidence="10 11">A82</strain>
    </source>
</reference>
<evidence type="ECO:0000259" key="9">
    <source>
        <dbReference type="PROSITE" id="PS51194"/>
    </source>
</evidence>
<dbReference type="Pfam" id="PF00270">
    <property type="entry name" value="DEAD"/>
    <property type="match status" value="1"/>
</dbReference>
<feature type="domain" description="Helicase ATP-binding" evidence="8">
    <location>
        <begin position="249"/>
        <end position="404"/>
    </location>
</feature>
<keyword evidence="2" id="KW-0227">DNA damage</keyword>
<dbReference type="EMBL" id="JAQHXR010000004">
    <property type="protein sequence ID" value="MDA3969487.1"/>
    <property type="molecule type" value="Genomic_DNA"/>
</dbReference>
<dbReference type="SMART" id="SM00487">
    <property type="entry name" value="DEXDc"/>
    <property type="match status" value="1"/>
</dbReference>
<proteinExistence type="predicted"/>
<keyword evidence="4 10" id="KW-0347">Helicase</keyword>
<dbReference type="PROSITE" id="PS51194">
    <property type="entry name" value="HELICASE_CTER"/>
    <property type="match status" value="1"/>
</dbReference>
<dbReference type="GO" id="GO:0016787">
    <property type="term" value="F:hydrolase activity"/>
    <property type="evidence" value="ECO:0007669"/>
    <property type="project" value="UniProtKB-KW"/>
</dbReference>
<dbReference type="InterPro" id="IPR014001">
    <property type="entry name" value="Helicase_ATP-bd"/>
</dbReference>
<comment type="caution">
    <text evidence="10">The sequence shown here is derived from an EMBL/GenBank/DDBJ whole genome shotgun (WGS) entry which is preliminary data.</text>
</comment>
<keyword evidence="3 10" id="KW-0378">Hydrolase</keyword>
<evidence type="ECO:0000313" key="10">
    <source>
        <dbReference type="EMBL" id="MDA3969487.1"/>
    </source>
</evidence>
<dbReference type="CDD" id="cd04488">
    <property type="entry name" value="RecG_wedge_OBF"/>
    <property type="match status" value="1"/>
</dbReference>
<evidence type="ECO:0000256" key="6">
    <source>
        <dbReference type="ARBA" id="ARBA00023125"/>
    </source>
</evidence>
<evidence type="ECO:0000256" key="2">
    <source>
        <dbReference type="ARBA" id="ARBA00022763"/>
    </source>
</evidence>
<dbReference type="PROSITE" id="PS51192">
    <property type="entry name" value="HELICASE_ATP_BIND_1"/>
    <property type="match status" value="1"/>
</dbReference>
<dbReference type="NCBIfam" id="NF008169">
    <property type="entry name" value="PRK10917.2-3"/>
    <property type="match status" value="1"/>
</dbReference>
<evidence type="ECO:0000256" key="4">
    <source>
        <dbReference type="ARBA" id="ARBA00022806"/>
    </source>
</evidence>
<protein>
    <submittedName>
        <fullName evidence="10">ATP-dependent DNA helicase RecG</fullName>
        <ecNumber evidence="10">3.6.4.12</ecNumber>
    </submittedName>
</protein>
<dbReference type="Gene3D" id="3.40.50.300">
    <property type="entry name" value="P-loop containing nucleotide triphosphate hydrolases"/>
    <property type="match status" value="2"/>
</dbReference>
<dbReference type="InterPro" id="IPR027417">
    <property type="entry name" value="P-loop_NTPase"/>
</dbReference>
<dbReference type="InterPro" id="IPR011545">
    <property type="entry name" value="DEAD/DEAH_box_helicase_dom"/>
</dbReference>
<dbReference type="Proteomes" id="UP001210261">
    <property type="component" value="Unassembled WGS sequence"/>
</dbReference>
<evidence type="ECO:0000256" key="5">
    <source>
        <dbReference type="ARBA" id="ARBA00022840"/>
    </source>
</evidence>
<dbReference type="SMART" id="SM00490">
    <property type="entry name" value="HELICc"/>
    <property type="match status" value="1"/>
</dbReference>
<keyword evidence="7" id="KW-0234">DNA repair</keyword>
<keyword evidence="6" id="KW-0238">DNA-binding</keyword>
<feature type="domain" description="Helicase C-terminal" evidence="9">
    <location>
        <begin position="426"/>
        <end position="579"/>
    </location>
</feature>
<dbReference type="SUPFAM" id="SSF52540">
    <property type="entry name" value="P-loop containing nucleoside triphosphate hydrolases"/>
    <property type="match status" value="1"/>
</dbReference>
<keyword evidence="5" id="KW-0067">ATP-binding</keyword>
<evidence type="ECO:0000259" key="8">
    <source>
        <dbReference type="PROSITE" id="PS51192"/>
    </source>
</evidence>
<evidence type="ECO:0000313" key="11">
    <source>
        <dbReference type="Proteomes" id="UP001210261"/>
    </source>
</evidence>
<dbReference type="InterPro" id="IPR047112">
    <property type="entry name" value="RecG/Mfd"/>
</dbReference>
<name>A0ABT4VFM1_9HELI</name>
<keyword evidence="11" id="KW-1185">Reference proteome</keyword>
<dbReference type="EC" id="3.6.4.12" evidence="10"/>
<keyword evidence="1" id="KW-0547">Nucleotide-binding</keyword>
<dbReference type="Gene3D" id="2.40.50.140">
    <property type="entry name" value="Nucleic acid-binding proteins"/>
    <property type="match status" value="1"/>
</dbReference>
<dbReference type="InterPro" id="IPR001650">
    <property type="entry name" value="Helicase_C-like"/>
</dbReference>
<evidence type="ECO:0000256" key="1">
    <source>
        <dbReference type="ARBA" id="ARBA00022741"/>
    </source>
</evidence>
<dbReference type="InterPro" id="IPR012340">
    <property type="entry name" value="NA-bd_OB-fold"/>
</dbReference>
<accession>A0ABT4VFM1</accession>
<sequence length="614" mass="70287">MIQIPENIKKLGICNLLDLYIKYPPAKYTNGKLTESLEINSTIVVKIVIQSYNKIGKNAIINAIVLSIDGSEKINLFIFNAKPYHKNIFTLGKEMIVSGIGGIYNGRFTIKQPKVITQEDEIILHFNKKLVGKQITILRDFIKSITLDVLIQAYPNIESKILKRLHAIHNPTSDFLKSFTHNKEFDMQTKKALAFAEIYNYMLELKGKVLHFKSLEKLNNKKLLEKWINSLPFNLTNGQKDAIRDIEISLNSNLASRRIIVGDVGCGKTILIFAACILCYPRQCILMAPTSILAQQIYNEALKMLPQEINVGLCIKDKKDLDFSKYHFIIGTHKILYTNIDNNTLDMPLVMIDEQHRFGTKQRNILDKSLEKEGKKPHFLQFSATPIPRTMAMIESSLLSFTFINDLPFKKDITSKVITNNDFASLLEHIKLETKKGNQTIIIYPLVEKKSENNIYKPIKEAKEFWERHFKRVHLVHGKDKNKEQILEEFQQNGEILLSTTVVEVGISLPRLSTIVISGAENFGFATLHQLRGRVSRNGLKGFCFLYTKKQNIEKLAQFCEIQNGFEVAKLDLQRRKGGDMLSGVKQSGSEFNWYNFEEHITQKAKDSIDKLES</sequence>